<feature type="compositionally biased region" description="Basic and acidic residues" evidence="1">
    <location>
        <begin position="48"/>
        <end position="60"/>
    </location>
</feature>
<feature type="region of interest" description="Disordered" evidence="1">
    <location>
        <begin position="35"/>
        <end position="60"/>
    </location>
</feature>
<dbReference type="AlphaFoldDB" id="A0A2N5X3H3"/>
<organism evidence="2 3">
    <name type="scientific">Pseudohalioglobus lutimaris</name>
    <dbReference type="NCBI Taxonomy" id="1737061"/>
    <lineage>
        <taxon>Bacteria</taxon>
        <taxon>Pseudomonadati</taxon>
        <taxon>Pseudomonadota</taxon>
        <taxon>Gammaproteobacteria</taxon>
        <taxon>Cellvibrionales</taxon>
        <taxon>Halieaceae</taxon>
        <taxon>Pseudohalioglobus</taxon>
    </lineage>
</organism>
<reference evidence="2 3" key="1">
    <citation type="submission" date="2018-01" db="EMBL/GenBank/DDBJ databases">
        <title>The draft genome sequence of Halioglobus lutimaris HF004.</title>
        <authorList>
            <person name="Du Z.-J."/>
            <person name="Shi M.-J."/>
        </authorList>
    </citation>
    <scope>NUCLEOTIDE SEQUENCE [LARGE SCALE GENOMIC DNA]</scope>
    <source>
        <strain evidence="2 3">HF004</strain>
    </source>
</reference>
<sequence>MESKPLRETVPDYSTELEDEQVSRLQNLLRSYHHEERVAAQNQPTAEELERRQKASDDAAHMSTIPFNAGKVRLSGAEGSLALAEITRRLSDPNIPESRRDYRPVCSLRTYLLGSLIAGESRSLQPVGKHHYLLKQNLQPGNTTINIAGHSWNVNIPEDSHSQAYLITLYKPPGSAPQLHVFPVAELLAADNAHIPAWLPEELQLNRPG</sequence>
<evidence type="ECO:0000256" key="1">
    <source>
        <dbReference type="SAM" id="MobiDB-lite"/>
    </source>
</evidence>
<protein>
    <submittedName>
        <fullName evidence="2">Uncharacterized protein</fullName>
    </submittedName>
</protein>
<dbReference type="Proteomes" id="UP000235005">
    <property type="component" value="Unassembled WGS sequence"/>
</dbReference>
<comment type="caution">
    <text evidence="2">The sequence shown here is derived from an EMBL/GenBank/DDBJ whole genome shotgun (WGS) entry which is preliminary data.</text>
</comment>
<evidence type="ECO:0000313" key="2">
    <source>
        <dbReference type="EMBL" id="PLW69010.1"/>
    </source>
</evidence>
<feature type="region of interest" description="Disordered" evidence="1">
    <location>
        <begin position="1"/>
        <end position="21"/>
    </location>
</feature>
<keyword evidence="3" id="KW-1185">Reference proteome</keyword>
<gene>
    <name evidence="2" type="ORF">C0039_10350</name>
</gene>
<name>A0A2N5X3H3_9GAMM</name>
<proteinExistence type="predicted"/>
<evidence type="ECO:0000313" key="3">
    <source>
        <dbReference type="Proteomes" id="UP000235005"/>
    </source>
</evidence>
<dbReference type="EMBL" id="PKUS01000010">
    <property type="protein sequence ID" value="PLW69010.1"/>
    <property type="molecule type" value="Genomic_DNA"/>
</dbReference>
<accession>A0A2N5X3H3</accession>
<feature type="compositionally biased region" description="Basic and acidic residues" evidence="1">
    <location>
        <begin position="1"/>
        <end position="10"/>
    </location>
</feature>